<dbReference type="InterPro" id="IPR002585">
    <property type="entry name" value="Cyt-d_ubiquinol_oxidase_su_1"/>
</dbReference>
<sequence>MSTLSLARSLFALTAGTHFLFVALTLGLATLVAIMQTRAVFGDSAVHFRMVRFWGQLYVINYAVGIVTGLLMEFQFGLNWPGLTDHARDVFGAPLAMETLVAFFIESTFLGLWIFGWDRLNRYAHLTLIWVVTLTAYASAYFILVANGFLKNPVGYVRFGGELRVDSAGTLFTNPAALLPLGHITAGAFLTAGFFMAGVSAWHLRRSEEPEFYRRSLRIGLISVVVAIVPSAVFGGVQFGFIRETVGAQPATGLAVATMMFAWAWMFVVAVMALVKLPFTAWLMRGRIFLRVVMMTLPVPYVAMLAGWIYRESGRQPWLIYGVLRTEDAVRPIGHGAMIAVFAGVTTLFAVLVVVNIALLRRYARGGPDGSALGRPEPAARPEPVPSF</sequence>
<feature type="transmembrane region" description="Helical" evidence="12">
    <location>
        <begin position="288"/>
        <end position="310"/>
    </location>
</feature>
<evidence type="ECO:0000313" key="13">
    <source>
        <dbReference type="EMBL" id="GAA4632906.1"/>
    </source>
</evidence>
<feature type="transmembrane region" description="Helical" evidence="12">
    <location>
        <begin position="127"/>
        <end position="150"/>
    </location>
</feature>
<reference evidence="14" key="1">
    <citation type="journal article" date="2019" name="Int. J. Syst. Evol. Microbiol.">
        <title>The Global Catalogue of Microorganisms (GCM) 10K type strain sequencing project: providing services to taxonomists for standard genome sequencing and annotation.</title>
        <authorList>
            <consortium name="The Broad Institute Genomics Platform"/>
            <consortium name="The Broad Institute Genome Sequencing Center for Infectious Disease"/>
            <person name="Wu L."/>
            <person name="Ma J."/>
        </authorList>
    </citation>
    <scope>NUCLEOTIDE SEQUENCE [LARGE SCALE GENOMIC DNA]</scope>
    <source>
        <strain evidence="14">JCM 17939</strain>
    </source>
</reference>
<dbReference type="PANTHER" id="PTHR30365:SF15">
    <property type="entry name" value="CYTOCHROME BD UBIQUINOL OXIDASE SUBUNIT 1"/>
    <property type="match status" value="1"/>
</dbReference>
<feature type="transmembrane region" description="Helical" evidence="12">
    <location>
        <begin position="91"/>
        <end position="115"/>
    </location>
</feature>
<gene>
    <name evidence="13" type="ORF">GCM10023196_068310</name>
</gene>
<feature type="transmembrane region" description="Helical" evidence="12">
    <location>
        <begin position="181"/>
        <end position="204"/>
    </location>
</feature>
<dbReference type="Proteomes" id="UP001501442">
    <property type="component" value="Unassembled WGS sequence"/>
</dbReference>
<keyword evidence="8" id="KW-0249">Electron transport</keyword>
<keyword evidence="5" id="KW-0349">Heme</keyword>
<evidence type="ECO:0000256" key="5">
    <source>
        <dbReference type="ARBA" id="ARBA00022617"/>
    </source>
</evidence>
<evidence type="ECO:0000256" key="10">
    <source>
        <dbReference type="ARBA" id="ARBA00023004"/>
    </source>
</evidence>
<evidence type="ECO:0000256" key="8">
    <source>
        <dbReference type="ARBA" id="ARBA00022982"/>
    </source>
</evidence>
<evidence type="ECO:0000256" key="2">
    <source>
        <dbReference type="ARBA" id="ARBA00009819"/>
    </source>
</evidence>
<evidence type="ECO:0000256" key="12">
    <source>
        <dbReference type="SAM" id="Phobius"/>
    </source>
</evidence>
<feature type="transmembrane region" description="Helical" evidence="12">
    <location>
        <begin position="337"/>
        <end position="359"/>
    </location>
</feature>
<feature type="transmembrane region" description="Helical" evidence="12">
    <location>
        <begin position="20"/>
        <end position="41"/>
    </location>
</feature>
<dbReference type="EMBL" id="BAABHK010000011">
    <property type="protein sequence ID" value="GAA4632906.1"/>
    <property type="molecule type" value="Genomic_DNA"/>
</dbReference>
<feature type="transmembrane region" description="Helical" evidence="12">
    <location>
        <begin position="254"/>
        <end position="276"/>
    </location>
</feature>
<keyword evidence="3" id="KW-0813">Transport</keyword>
<evidence type="ECO:0000256" key="11">
    <source>
        <dbReference type="ARBA" id="ARBA00023136"/>
    </source>
</evidence>
<organism evidence="13 14">
    <name type="scientific">Actinoallomurus vinaceus</name>
    <dbReference type="NCBI Taxonomy" id="1080074"/>
    <lineage>
        <taxon>Bacteria</taxon>
        <taxon>Bacillati</taxon>
        <taxon>Actinomycetota</taxon>
        <taxon>Actinomycetes</taxon>
        <taxon>Streptosporangiales</taxon>
        <taxon>Thermomonosporaceae</taxon>
        <taxon>Actinoallomurus</taxon>
    </lineage>
</organism>
<evidence type="ECO:0000256" key="9">
    <source>
        <dbReference type="ARBA" id="ARBA00022989"/>
    </source>
</evidence>
<evidence type="ECO:0000256" key="3">
    <source>
        <dbReference type="ARBA" id="ARBA00022448"/>
    </source>
</evidence>
<accession>A0ABP8UJ57</accession>
<comment type="subcellular location">
    <subcellularLocation>
        <location evidence="1">Cell membrane</location>
        <topology evidence="1">Multi-pass membrane protein</topology>
    </subcellularLocation>
</comment>
<evidence type="ECO:0000256" key="1">
    <source>
        <dbReference type="ARBA" id="ARBA00004651"/>
    </source>
</evidence>
<keyword evidence="9 12" id="KW-1133">Transmembrane helix</keyword>
<evidence type="ECO:0000256" key="6">
    <source>
        <dbReference type="ARBA" id="ARBA00022692"/>
    </source>
</evidence>
<proteinExistence type="inferred from homology"/>
<keyword evidence="10" id="KW-0408">Iron</keyword>
<feature type="transmembrane region" description="Helical" evidence="12">
    <location>
        <begin position="53"/>
        <end position="71"/>
    </location>
</feature>
<keyword evidence="4" id="KW-1003">Cell membrane</keyword>
<dbReference type="PANTHER" id="PTHR30365">
    <property type="entry name" value="CYTOCHROME D UBIQUINOL OXIDASE"/>
    <property type="match status" value="1"/>
</dbReference>
<evidence type="ECO:0000256" key="7">
    <source>
        <dbReference type="ARBA" id="ARBA00022723"/>
    </source>
</evidence>
<name>A0ABP8UJ57_9ACTN</name>
<protein>
    <submittedName>
        <fullName evidence="13">Cytochrome ubiquinol oxidase subunit I</fullName>
    </submittedName>
</protein>
<evidence type="ECO:0000313" key="14">
    <source>
        <dbReference type="Proteomes" id="UP001501442"/>
    </source>
</evidence>
<keyword evidence="7" id="KW-0479">Metal-binding</keyword>
<feature type="transmembrane region" description="Helical" evidence="12">
    <location>
        <begin position="216"/>
        <end position="242"/>
    </location>
</feature>
<keyword evidence="6 12" id="KW-0812">Transmembrane</keyword>
<keyword evidence="11 12" id="KW-0472">Membrane</keyword>
<dbReference type="Pfam" id="PF01654">
    <property type="entry name" value="Cyt_bd_oxida_I"/>
    <property type="match status" value="2"/>
</dbReference>
<dbReference type="RefSeq" id="WP_345435899.1">
    <property type="nucleotide sequence ID" value="NZ_BAABHK010000011.1"/>
</dbReference>
<comment type="caution">
    <text evidence="13">The sequence shown here is derived from an EMBL/GenBank/DDBJ whole genome shotgun (WGS) entry which is preliminary data.</text>
</comment>
<keyword evidence="14" id="KW-1185">Reference proteome</keyword>
<evidence type="ECO:0000256" key="4">
    <source>
        <dbReference type="ARBA" id="ARBA00022475"/>
    </source>
</evidence>
<comment type="similarity">
    <text evidence="2">Belongs to the cytochrome ubiquinol oxidase subunit 1 family.</text>
</comment>